<protein>
    <submittedName>
        <fullName evidence="2">Uncharacterized protein</fullName>
    </submittedName>
</protein>
<evidence type="ECO:0000313" key="3">
    <source>
        <dbReference type="Proteomes" id="UP001240150"/>
    </source>
</evidence>
<name>A0ABY8WU57_9ACTN</name>
<gene>
    <name evidence="2" type="ORF">ACTOB_002590</name>
</gene>
<organism evidence="2 3">
    <name type="scientific">Actinoplanes oblitus</name>
    <dbReference type="NCBI Taxonomy" id="3040509"/>
    <lineage>
        <taxon>Bacteria</taxon>
        <taxon>Bacillati</taxon>
        <taxon>Actinomycetota</taxon>
        <taxon>Actinomycetes</taxon>
        <taxon>Micromonosporales</taxon>
        <taxon>Micromonosporaceae</taxon>
        <taxon>Actinoplanes</taxon>
    </lineage>
</organism>
<dbReference type="RefSeq" id="WP_284922557.1">
    <property type="nucleotide sequence ID" value="NZ_CP126980.1"/>
</dbReference>
<evidence type="ECO:0000313" key="2">
    <source>
        <dbReference type="EMBL" id="WIN01033.1"/>
    </source>
</evidence>
<dbReference type="Proteomes" id="UP001240150">
    <property type="component" value="Chromosome"/>
</dbReference>
<keyword evidence="3" id="KW-1185">Reference proteome</keyword>
<proteinExistence type="predicted"/>
<evidence type="ECO:0000256" key="1">
    <source>
        <dbReference type="SAM" id="MobiDB-lite"/>
    </source>
</evidence>
<feature type="region of interest" description="Disordered" evidence="1">
    <location>
        <begin position="53"/>
        <end position="77"/>
    </location>
</feature>
<dbReference type="EMBL" id="CP126980">
    <property type="protein sequence ID" value="WIN01033.1"/>
    <property type="molecule type" value="Genomic_DNA"/>
</dbReference>
<reference evidence="2 3" key="1">
    <citation type="submission" date="2023-06" db="EMBL/GenBank/DDBJ databases">
        <authorList>
            <person name="Yushchuk O."/>
            <person name="Binda E."/>
            <person name="Ruckert-Reed C."/>
            <person name="Fedorenko V."/>
            <person name="Kalinowski J."/>
            <person name="Marinelli F."/>
        </authorList>
    </citation>
    <scope>NUCLEOTIDE SEQUENCE [LARGE SCALE GENOMIC DNA]</scope>
    <source>
        <strain evidence="2 3">NRRL 3884</strain>
    </source>
</reference>
<accession>A0ABY8WU57</accession>
<sequence>MIESPSAMILVFVAGEGEVEADGEVAGEVDGVPGMEGDDGVTPPLHAMPFTEKSAGTGFDPVQDPLNPIEAVPPVPSDPFQAALRTVTAAPDWLTDPFHS</sequence>